<dbReference type="PATRIC" id="fig|28092.6.peg.2396"/>
<evidence type="ECO:0000313" key="3">
    <source>
        <dbReference type="Proteomes" id="UP000033618"/>
    </source>
</evidence>
<reference evidence="2 3" key="1">
    <citation type="submission" date="2015-03" db="EMBL/GenBank/DDBJ databases">
        <title>Draft Genome Sequence of Burkholderia andropogonis type strain ICMP2807, isolated from Sorghum bicolor.</title>
        <authorList>
            <person name="Lopes-Santos L."/>
            <person name="Castro D.B."/>
            <person name="Ottoboni L.M."/>
            <person name="Park D."/>
            <person name="Weirc B.S."/>
            <person name="Destefano S.A."/>
        </authorList>
    </citation>
    <scope>NUCLEOTIDE SEQUENCE [LARGE SCALE GENOMIC DNA]</scope>
    <source>
        <strain evidence="2 3">ICMP2807</strain>
    </source>
</reference>
<comment type="caution">
    <text evidence="2">The sequence shown here is derived from an EMBL/GenBank/DDBJ whole genome shotgun (WGS) entry which is preliminary data.</text>
</comment>
<name>A0A0F5K179_9BURK</name>
<dbReference type="Proteomes" id="UP000033618">
    <property type="component" value="Unassembled WGS sequence"/>
</dbReference>
<evidence type="ECO:0000256" key="1">
    <source>
        <dbReference type="SAM" id="MobiDB-lite"/>
    </source>
</evidence>
<keyword evidence="3" id="KW-1185">Reference proteome</keyword>
<sequence>MLAGCSGIGGYAGAVGGVAAAGASANPAVGIGVGIALRAGVDALFDAIFRHMKTGEQDRLAAQAGSLPVGQRAPWIAKQIWPLPDKQGDMQVVSDIDNPLSPCRVVLFSALTKKQRTARQANNVPLPSTNDTGAPGAVPPVPAPADGTTSTTLSVQWFQTTVCKRSDGKWKWAQAEPATERWGNLQ</sequence>
<organism evidence="2 3">
    <name type="scientific">Robbsia andropogonis</name>
    <dbReference type="NCBI Taxonomy" id="28092"/>
    <lineage>
        <taxon>Bacteria</taxon>
        <taxon>Pseudomonadati</taxon>
        <taxon>Pseudomonadota</taxon>
        <taxon>Betaproteobacteria</taxon>
        <taxon>Burkholderiales</taxon>
        <taxon>Burkholderiaceae</taxon>
        <taxon>Robbsia</taxon>
    </lineage>
</organism>
<feature type="compositionally biased region" description="Polar residues" evidence="1">
    <location>
        <begin position="118"/>
        <end position="132"/>
    </location>
</feature>
<proteinExistence type="predicted"/>
<gene>
    <name evidence="2" type="ORF">WM40_10135</name>
</gene>
<evidence type="ECO:0000313" key="2">
    <source>
        <dbReference type="EMBL" id="KKB63675.1"/>
    </source>
</evidence>
<dbReference type="AlphaFoldDB" id="A0A0F5K179"/>
<accession>A0A0F5K179</accession>
<feature type="region of interest" description="Disordered" evidence="1">
    <location>
        <begin position="118"/>
        <end position="150"/>
    </location>
</feature>
<protein>
    <submittedName>
        <fullName evidence="2">Uncharacterized protein</fullName>
    </submittedName>
</protein>
<dbReference type="EMBL" id="LAQU01000008">
    <property type="protein sequence ID" value="KKB63675.1"/>
    <property type="molecule type" value="Genomic_DNA"/>
</dbReference>